<accession>A0A1L9QTT5</accession>
<dbReference type="InterPro" id="IPR006016">
    <property type="entry name" value="UspA"/>
</dbReference>
<dbReference type="Proteomes" id="UP000183940">
    <property type="component" value="Unassembled WGS sequence"/>
</dbReference>
<evidence type="ECO:0000256" key="1">
    <source>
        <dbReference type="ARBA" id="ARBA00008791"/>
    </source>
</evidence>
<comment type="similarity">
    <text evidence="1">Belongs to the universal stress protein A family.</text>
</comment>
<dbReference type="STRING" id="1925591.BI308_07760"/>
<reference evidence="3" key="1">
    <citation type="submission" date="2016-10" db="EMBL/GenBank/DDBJ databases">
        <title>CRISPR-Cas defence system in Roseofilum reptotaenium: evidence of a bacteriophage-cyanobacterium arms race in the coral black band disease.</title>
        <authorList>
            <person name="Buerger P."/>
            <person name="Wood-Charlson E.M."/>
            <person name="Weynberg K.D."/>
            <person name="Willis B."/>
            <person name="Van Oppen M.J."/>
        </authorList>
    </citation>
    <scope>NUCLEOTIDE SEQUENCE [LARGE SCALE GENOMIC DNA]</scope>
    <source>
        <strain evidence="3">AO1-A</strain>
    </source>
</reference>
<gene>
    <name evidence="3" type="ORF">BI308_07760</name>
</gene>
<feature type="domain" description="UspA" evidence="2">
    <location>
        <begin position="3"/>
        <end position="152"/>
    </location>
</feature>
<name>A0A1L9QTT5_9CYAN</name>
<dbReference type="PRINTS" id="PR01438">
    <property type="entry name" value="UNVRSLSTRESS"/>
</dbReference>
<dbReference type="CDD" id="cd00293">
    <property type="entry name" value="USP-like"/>
    <property type="match status" value="1"/>
</dbReference>
<dbReference type="Gene3D" id="3.40.50.620">
    <property type="entry name" value="HUPs"/>
    <property type="match status" value="1"/>
</dbReference>
<dbReference type="EMBL" id="MLAW01000010">
    <property type="protein sequence ID" value="OJJ26078.1"/>
    <property type="molecule type" value="Genomic_DNA"/>
</dbReference>
<evidence type="ECO:0000313" key="3">
    <source>
        <dbReference type="EMBL" id="OJJ26078.1"/>
    </source>
</evidence>
<sequence length="162" mass="18356">MVYQKILVALDRSLQAETVFEKGLALAQQFSSQMMLFHRLGLEESSLFTYVGPYGHTLTNFSQAVQEQMAEETEQTRQWLTCYCDRAQEAGVSCEWEWKMGDTGRWICDLAKSWGADLIVVGRRGRHEVAEVLLGSVSNYVVHRASCSVFIVQDKPLLSEPT</sequence>
<dbReference type="PANTHER" id="PTHR46268">
    <property type="entry name" value="STRESS RESPONSE PROTEIN NHAX"/>
    <property type="match status" value="1"/>
</dbReference>
<protein>
    <submittedName>
        <fullName evidence="3">Universal stress protein</fullName>
    </submittedName>
</protein>
<dbReference type="AlphaFoldDB" id="A0A1L9QTT5"/>
<dbReference type="Pfam" id="PF00582">
    <property type="entry name" value="Usp"/>
    <property type="match status" value="1"/>
</dbReference>
<dbReference type="PANTHER" id="PTHR46268:SF8">
    <property type="entry name" value="UNIVERSAL STRESS PROTEIN SLL1388"/>
    <property type="match status" value="1"/>
</dbReference>
<dbReference type="InterPro" id="IPR006015">
    <property type="entry name" value="Universal_stress_UspA"/>
</dbReference>
<proteinExistence type="inferred from homology"/>
<comment type="caution">
    <text evidence="3">The sequence shown here is derived from an EMBL/GenBank/DDBJ whole genome shotgun (WGS) entry which is preliminary data.</text>
</comment>
<evidence type="ECO:0000313" key="4">
    <source>
        <dbReference type="Proteomes" id="UP000183940"/>
    </source>
</evidence>
<dbReference type="InterPro" id="IPR014729">
    <property type="entry name" value="Rossmann-like_a/b/a_fold"/>
</dbReference>
<dbReference type="SUPFAM" id="SSF52402">
    <property type="entry name" value="Adenine nucleotide alpha hydrolases-like"/>
    <property type="match status" value="1"/>
</dbReference>
<keyword evidence="4" id="KW-1185">Reference proteome</keyword>
<evidence type="ECO:0000259" key="2">
    <source>
        <dbReference type="Pfam" id="PF00582"/>
    </source>
</evidence>
<organism evidence="3 4">
    <name type="scientific">Roseofilum reptotaenium AO1-A</name>
    <dbReference type="NCBI Taxonomy" id="1925591"/>
    <lineage>
        <taxon>Bacteria</taxon>
        <taxon>Bacillati</taxon>
        <taxon>Cyanobacteriota</taxon>
        <taxon>Cyanophyceae</taxon>
        <taxon>Desertifilales</taxon>
        <taxon>Desertifilaceae</taxon>
        <taxon>Roseofilum</taxon>
    </lineage>
</organism>